<name>A0A915YBG8_9BACT</name>
<protein>
    <recommendedName>
        <fullName evidence="6">Aminotransferase</fullName>
        <ecNumber evidence="6">2.6.1.-</ecNumber>
    </recommendedName>
</protein>
<sequence>MAESATIKMAQLARELKAQGNEVISLSLGEPDFDTPNPIKEAAYKALQEGYTKYTPVPGLVELRTAIVTKLKRDNNLDFDINQIVVSNGAKQCLANLSLALLNEGDEVVIFAPYWVSYKEIIALSGAKPVFINATIENDFKVTADQLEAAITDKTRMVLFSSPCNPTGMVYTQQDFEPLVKVLEQHPEVLVASDEIYEYINFLEEGHFSIASFESIADRCIVINGFSKGFSMTGWRLGYMAAPRWVAAACAKMQGQFTSGANAFGQKAAADALLADMTPTHEMNAAFRKRRDLVLSLLKEIDGFKVNFPEGAFYVFPDISALYGKSVDGKVINNSSDFCEYILYTAHVAIVAGVAFGADDCVRIAYSTSEDQLIEAIGRIKKAVAALS</sequence>
<dbReference type="FunFam" id="3.40.640.10:FF:000033">
    <property type="entry name" value="Aspartate aminotransferase"/>
    <property type="match status" value="1"/>
</dbReference>
<keyword evidence="9" id="KW-1185">Reference proteome</keyword>
<organism evidence="8 9">
    <name type="scientific">Aureispira anguillae</name>
    <dbReference type="NCBI Taxonomy" id="2864201"/>
    <lineage>
        <taxon>Bacteria</taxon>
        <taxon>Pseudomonadati</taxon>
        <taxon>Bacteroidota</taxon>
        <taxon>Saprospiria</taxon>
        <taxon>Saprospirales</taxon>
        <taxon>Saprospiraceae</taxon>
        <taxon>Aureispira</taxon>
    </lineage>
</organism>
<keyword evidence="4 6" id="KW-0808">Transferase</keyword>
<keyword evidence="3 6" id="KW-0032">Aminotransferase</keyword>
<dbReference type="EMBL" id="AP026867">
    <property type="protein sequence ID" value="BDS10013.1"/>
    <property type="molecule type" value="Genomic_DNA"/>
</dbReference>
<dbReference type="Proteomes" id="UP001060919">
    <property type="component" value="Chromosome"/>
</dbReference>
<dbReference type="GO" id="GO:0006520">
    <property type="term" value="P:amino acid metabolic process"/>
    <property type="evidence" value="ECO:0007669"/>
    <property type="project" value="InterPro"/>
</dbReference>
<comment type="cofactor">
    <cofactor evidence="1 6">
        <name>pyridoxal 5'-phosphate</name>
        <dbReference type="ChEBI" id="CHEBI:597326"/>
    </cofactor>
</comment>
<evidence type="ECO:0000256" key="5">
    <source>
        <dbReference type="ARBA" id="ARBA00022898"/>
    </source>
</evidence>
<evidence type="ECO:0000313" key="9">
    <source>
        <dbReference type="Proteomes" id="UP001060919"/>
    </source>
</evidence>
<evidence type="ECO:0000256" key="4">
    <source>
        <dbReference type="ARBA" id="ARBA00022679"/>
    </source>
</evidence>
<dbReference type="PANTHER" id="PTHR46383:SF1">
    <property type="entry name" value="ASPARTATE AMINOTRANSFERASE"/>
    <property type="match status" value="1"/>
</dbReference>
<dbReference type="KEGG" id="aup:AsAng_0007180"/>
<comment type="similarity">
    <text evidence="2 6">Belongs to the class-I pyridoxal-phosphate-dependent aminotransferase family.</text>
</comment>
<accession>A0A915YBG8</accession>
<dbReference type="RefSeq" id="WP_264791356.1">
    <property type="nucleotide sequence ID" value="NZ_AP026867.1"/>
</dbReference>
<gene>
    <name evidence="8" type="ORF">AsAng_0007180</name>
</gene>
<evidence type="ECO:0000313" key="8">
    <source>
        <dbReference type="EMBL" id="BDS10013.1"/>
    </source>
</evidence>
<dbReference type="Pfam" id="PF00155">
    <property type="entry name" value="Aminotran_1_2"/>
    <property type="match status" value="1"/>
</dbReference>
<keyword evidence="5" id="KW-0663">Pyridoxal phosphate</keyword>
<dbReference type="EC" id="2.6.1.-" evidence="6"/>
<feature type="domain" description="Aminotransferase class I/classII large" evidence="7">
    <location>
        <begin position="22"/>
        <end position="380"/>
    </location>
</feature>
<dbReference type="CDD" id="cd00609">
    <property type="entry name" value="AAT_like"/>
    <property type="match status" value="1"/>
</dbReference>
<dbReference type="InterPro" id="IPR004839">
    <property type="entry name" value="Aminotransferase_I/II_large"/>
</dbReference>
<evidence type="ECO:0000256" key="6">
    <source>
        <dbReference type="RuleBase" id="RU000481"/>
    </source>
</evidence>
<dbReference type="Gene3D" id="3.40.640.10">
    <property type="entry name" value="Type I PLP-dependent aspartate aminotransferase-like (Major domain)"/>
    <property type="match status" value="1"/>
</dbReference>
<dbReference type="Gene3D" id="3.90.1150.10">
    <property type="entry name" value="Aspartate Aminotransferase, domain 1"/>
    <property type="match status" value="1"/>
</dbReference>
<dbReference type="PROSITE" id="PS00105">
    <property type="entry name" value="AA_TRANSFER_CLASS_1"/>
    <property type="match status" value="1"/>
</dbReference>
<dbReference type="GO" id="GO:0008483">
    <property type="term" value="F:transaminase activity"/>
    <property type="evidence" value="ECO:0007669"/>
    <property type="project" value="UniProtKB-KW"/>
</dbReference>
<dbReference type="AlphaFoldDB" id="A0A915YBG8"/>
<dbReference type="InterPro" id="IPR050596">
    <property type="entry name" value="AspAT/PAT-like"/>
</dbReference>
<dbReference type="InterPro" id="IPR015422">
    <property type="entry name" value="PyrdxlP-dep_Trfase_small"/>
</dbReference>
<dbReference type="PANTHER" id="PTHR46383">
    <property type="entry name" value="ASPARTATE AMINOTRANSFERASE"/>
    <property type="match status" value="1"/>
</dbReference>
<evidence type="ECO:0000256" key="3">
    <source>
        <dbReference type="ARBA" id="ARBA00022576"/>
    </source>
</evidence>
<evidence type="ECO:0000256" key="2">
    <source>
        <dbReference type="ARBA" id="ARBA00007441"/>
    </source>
</evidence>
<evidence type="ECO:0000259" key="7">
    <source>
        <dbReference type="Pfam" id="PF00155"/>
    </source>
</evidence>
<dbReference type="InterPro" id="IPR015421">
    <property type="entry name" value="PyrdxlP-dep_Trfase_major"/>
</dbReference>
<dbReference type="InterPro" id="IPR004838">
    <property type="entry name" value="NHTrfase_class1_PyrdxlP-BS"/>
</dbReference>
<proteinExistence type="inferred from homology"/>
<dbReference type="InterPro" id="IPR015424">
    <property type="entry name" value="PyrdxlP-dep_Trfase"/>
</dbReference>
<evidence type="ECO:0000256" key="1">
    <source>
        <dbReference type="ARBA" id="ARBA00001933"/>
    </source>
</evidence>
<dbReference type="GO" id="GO:0030170">
    <property type="term" value="F:pyridoxal phosphate binding"/>
    <property type="evidence" value="ECO:0007669"/>
    <property type="project" value="InterPro"/>
</dbReference>
<reference evidence="8" key="1">
    <citation type="submission" date="2022-09" db="EMBL/GenBank/DDBJ databases">
        <title>Aureispira anguillicida sp. nov., isolated from Leptocephalus of Japanese eel Anguilla japonica.</title>
        <authorList>
            <person name="Yuasa K."/>
            <person name="Mekata T."/>
            <person name="Ikunari K."/>
        </authorList>
    </citation>
    <scope>NUCLEOTIDE SEQUENCE</scope>
    <source>
        <strain evidence="8">EL160426</strain>
    </source>
</reference>
<dbReference type="SUPFAM" id="SSF53383">
    <property type="entry name" value="PLP-dependent transferases"/>
    <property type="match status" value="1"/>
</dbReference>